<protein>
    <submittedName>
        <fullName evidence="3">Tripartite tricarboxylate transporter substrate binding protein BugD</fullName>
    </submittedName>
</protein>
<evidence type="ECO:0000313" key="3">
    <source>
        <dbReference type="EMBL" id="TYC51909.1"/>
    </source>
</evidence>
<comment type="caution">
    <text evidence="3">The sequence shown here is derived from an EMBL/GenBank/DDBJ whole genome shotgun (WGS) entry which is preliminary data.</text>
</comment>
<evidence type="ECO:0000256" key="2">
    <source>
        <dbReference type="SAM" id="SignalP"/>
    </source>
</evidence>
<gene>
    <name evidence="3" type="ORF">ETQ85_23410</name>
</gene>
<dbReference type="OrthoDB" id="8678477at2"/>
<dbReference type="InterPro" id="IPR042100">
    <property type="entry name" value="Bug_dom1"/>
</dbReference>
<feature type="chain" id="PRO_5025470923" evidence="2">
    <location>
        <begin position="39"/>
        <end position="341"/>
    </location>
</feature>
<dbReference type="Proteomes" id="UP000389128">
    <property type="component" value="Unassembled WGS sequence"/>
</dbReference>
<keyword evidence="2" id="KW-0732">Signal</keyword>
<dbReference type="PANTHER" id="PTHR42928:SF5">
    <property type="entry name" value="BLR1237 PROTEIN"/>
    <property type="match status" value="1"/>
</dbReference>
<dbReference type="EMBL" id="SDKK01000036">
    <property type="protein sequence ID" value="TYC51909.1"/>
    <property type="molecule type" value="Genomic_DNA"/>
</dbReference>
<dbReference type="PANTHER" id="PTHR42928">
    <property type="entry name" value="TRICARBOXYLATE-BINDING PROTEIN"/>
    <property type="match status" value="1"/>
</dbReference>
<dbReference type="PIRSF" id="PIRSF017082">
    <property type="entry name" value="YflP"/>
    <property type="match status" value="1"/>
</dbReference>
<sequence length="341" mass="35906">MKLFAGPFIPLPGVLSMRSISACLLALTATLAAPALMAAEAKPAPLVMIVPFTQNGPTDNVARPVAEAMGRVLGRNVVIKNIVGGGGTVGARQAARARADGDTLMLTNLSQAAAPALYAQPGYDPVKDFEPIGLVADVPMVLLGKSGLKADSFDGLRQYLDKGSRKLVLGNAGKGSASHLCGLLLSHSLIKEFDQRAYPGTEQAVADLVTEGNIDLLCDQVSNVLVPVKAKSVKVYGVTAAARLDVLPDVPTLAEQGLKGFELLAWHGLYAPKGTPQVTLDRLGNALRSALQDPKLKKDLLAIGARVAESDKATAKALRTRLESDVSRWQEVVRAERAPPR</sequence>
<name>A0A6C2CEC3_9RHOO</name>
<keyword evidence="4" id="KW-1185">Reference proteome</keyword>
<dbReference type="Pfam" id="PF03401">
    <property type="entry name" value="TctC"/>
    <property type="match status" value="1"/>
</dbReference>
<dbReference type="Gene3D" id="3.40.190.10">
    <property type="entry name" value="Periplasmic binding protein-like II"/>
    <property type="match status" value="1"/>
</dbReference>
<dbReference type="InterPro" id="IPR005064">
    <property type="entry name" value="BUG"/>
</dbReference>
<feature type="signal peptide" evidence="2">
    <location>
        <begin position="1"/>
        <end position="38"/>
    </location>
</feature>
<organism evidence="3 4">
    <name type="scientific">Zoogloea oleivorans</name>
    <dbReference type="NCBI Taxonomy" id="1552750"/>
    <lineage>
        <taxon>Bacteria</taxon>
        <taxon>Pseudomonadati</taxon>
        <taxon>Pseudomonadota</taxon>
        <taxon>Betaproteobacteria</taxon>
        <taxon>Rhodocyclales</taxon>
        <taxon>Zoogloeaceae</taxon>
        <taxon>Zoogloea</taxon>
    </lineage>
</organism>
<comment type="similarity">
    <text evidence="1">Belongs to the UPF0065 (bug) family.</text>
</comment>
<dbReference type="Gene3D" id="3.40.190.150">
    <property type="entry name" value="Bordetella uptake gene, domain 1"/>
    <property type="match status" value="1"/>
</dbReference>
<proteinExistence type="inferred from homology"/>
<dbReference type="AlphaFoldDB" id="A0A6C2CEC3"/>
<accession>A0A6C2CEC3</accession>
<reference evidence="3 4" key="1">
    <citation type="submission" date="2019-01" db="EMBL/GenBank/DDBJ databases">
        <title>Zoogloea oleivorans genome sequencing and assembly.</title>
        <authorList>
            <person name="Tancsics A."/>
            <person name="Farkas M."/>
            <person name="Kriszt B."/>
            <person name="Maroti G."/>
            <person name="Horvath B."/>
        </authorList>
    </citation>
    <scope>NUCLEOTIDE SEQUENCE [LARGE SCALE GENOMIC DNA]</scope>
    <source>
        <strain evidence="3 4">Buc</strain>
    </source>
</reference>
<evidence type="ECO:0000256" key="1">
    <source>
        <dbReference type="ARBA" id="ARBA00006987"/>
    </source>
</evidence>
<evidence type="ECO:0000313" key="4">
    <source>
        <dbReference type="Proteomes" id="UP000389128"/>
    </source>
</evidence>